<evidence type="ECO:0000259" key="5">
    <source>
        <dbReference type="PROSITE" id="PS50089"/>
    </source>
</evidence>
<evidence type="ECO:0000256" key="1">
    <source>
        <dbReference type="ARBA" id="ARBA00022723"/>
    </source>
</evidence>
<proteinExistence type="predicted"/>
<reference evidence="6" key="1">
    <citation type="submission" date="2025-08" db="UniProtKB">
        <authorList>
            <consortium name="Ensembl"/>
        </authorList>
    </citation>
    <scope>IDENTIFICATION</scope>
</reference>
<keyword evidence="3" id="KW-0862">Zinc</keyword>
<evidence type="ECO:0000256" key="3">
    <source>
        <dbReference type="ARBA" id="ARBA00022833"/>
    </source>
</evidence>
<dbReference type="PROSITE" id="PS00518">
    <property type="entry name" value="ZF_RING_1"/>
    <property type="match status" value="1"/>
</dbReference>
<evidence type="ECO:0000256" key="4">
    <source>
        <dbReference type="PROSITE-ProRule" id="PRU00175"/>
    </source>
</evidence>
<dbReference type="AlphaFoldDB" id="A0A8C6TPD3"/>
<keyword evidence="1" id="KW-0479">Metal-binding</keyword>
<dbReference type="Pfam" id="PF14634">
    <property type="entry name" value="zf-RING_5"/>
    <property type="match status" value="1"/>
</dbReference>
<dbReference type="InterPro" id="IPR017907">
    <property type="entry name" value="Znf_RING_CS"/>
</dbReference>
<dbReference type="GO" id="GO:0016567">
    <property type="term" value="P:protein ubiquitination"/>
    <property type="evidence" value="ECO:0007669"/>
    <property type="project" value="TreeGrafter"/>
</dbReference>
<organism evidence="6 7">
    <name type="scientific">Neogobius melanostomus</name>
    <name type="common">round goby</name>
    <dbReference type="NCBI Taxonomy" id="47308"/>
    <lineage>
        <taxon>Eukaryota</taxon>
        <taxon>Metazoa</taxon>
        <taxon>Chordata</taxon>
        <taxon>Craniata</taxon>
        <taxon>Vertebrata</taxon>
        <taxon>Euteleostomi</taxon>
        <taxon>Actinopterygii</taxon>
        <taxon>Neopterygii</taxon>
        <taxon>Teleostei</taxon>
        <taxon>Neoteleostei</taxon>
        <taxon>Acanthomorphata</taxon>
        <taxon>Gobiaria</taxon>
        <taxon>Gobiiformes</taxon>
        <taxon>Gobioidei</taxon>
        <taxon>Gobiidae</taxon>
        <taxon>Benthophilinae</taxon>
        <taxon>Neogobiini</taxon>
        <taxon>Neogobius</taxon>
    </lineage>
</organism>
<dbReference type="GO" id="GO:0008270">
    <property type="term" value="F:zinc ion binding"/>
    <property type="evidence" value="ECO:0007669"/>
    <property type="project" value="UniProtKB-KW"/>
</dbReference>
<dbReference type="GO" id="GO:0061630">
    <property type="term" value="F:ubiquitin protein ligase activity"/>
    <property type="evidence" value="ECO:0007669"/>
    <property type="project" value="TreeGrafter"/>
</dbReference>
<dbReference type="InterPro" id="IPR013083">
    <property type="entry name" value="Znf_RING/FYVE/PHD"/>
</dbReference>
<name>A0A8C6TPD3_9GOBI</name>
<dbReference type="PANTHER" id="PTHR22791">
    <property type="entry name" value="RING-TYPE DOMAIN-CONTAINING PROTEIN"/>
    <property type="match status" value="1"/>
</dbReference>
<reference evidence="6" key="2">
    <citation type="submission" date="2025-09" db="UniProtKB">
        <authorList>
            <consortium name="Ensembl"/>
        </authorList>
    </citation>
    <scope>IDENTIFICATION</scope>
</reference>
<evidence type="ECO:0000313" key="7">
    <source>
        <dbReference type="Proteomes" id="UP000694523"/>
    </source>
</evidence>
<dbReference type="SMART" id="SM00184">
    <property type="entry name" value="RING"/>
    <property type="match status" value="1"/>
</dbReference>
<evidence type="ECO:0000256" key="2">
    <source>
        <dbReference type="ARBA" id="ARBA00022771"/>
    </source>
</evidence>
<dbReference type="Gene3D" id="3.30.40.10">
    <property type="entry name" value="Zinc/RING finger domain, C3HC4 (zinc finger)"/>
    <property type="match status" value="1"/>
</dbReference>
<dbReference type="Proteomes" id="UP000694523">
    <property type="component" value="Unplaced"/>
</dbReference>
<feature type="domain" description="RING-type" evidence="5">
    <location>
        <begin position="9"/>
        <end position="56"/>
    </location>
</feature>
<dbReference type="PROSITE" id="PS50089">
    <property type="entry name" value="ZF_RING_2"/>
    <property type="match status" value="1"/>
</dbReference>
<dbReference type="Ensembl" id="ENSNMLT00000028220.1">
    <property type="protein sequence ID" value="ENSNMLP00000025236.1"/>
    <property type="gene ID" value="ENSNMLG00000016148.1"/>
</dbReference>
<sequence>MVLCEDTECSVCLLPYTRLERIPRLLHCRHTFCQPCLETLSQSRGGLLTVCCPLCRRVTCVGRGLGLQGALWVDSRLWDHIVEDNEDEEESQDRLKRDGDVVRSAQAKRESSHFLGLHRHECVTVSQLQDLSEILL</sequence>
<evidence type="ECO:0000313" key="6">
    <source>
        <dbReference type="Ensembl" id="ENSNMLP00000025236.1"/>
    </source>
</evidence>
<dbReference type="InterPro" id="IPR001841">
    <property type="entry name" value="Znf_RING"/>
</dbReference>
<dbReference type="SUPFAM" id="SSF57850">
    <property type="entry name" value="RING/U-box"/>
    <property type="match status" value="1"/>
</dbReference>
<protein>
    <submittedName>
        <fullName evidence="6">Im:7152348</fullName>
    </submittedName>
</protein>
<keyword evidence="7" id="KW-1185">Reference proteome</keyword>
<keyword evidence="2 4" id="KW-0863">Zinc-finger</keyword>
<dbReference type="InterPro" id="IPR051435">
    <property type="entry name" value="RING_finger_E3_ubiq-ligases"/>
</dbReference>
<dbReference type="PANTHER" id="PTHR22791:SF31">
    <property type="entry name" value="IM:7152348"/>
    <property type="match status" value="1"/>
</dbReference>
<accession>A0A8C6TPD3</accession>